<name>A0ABR8MXZ8_9BACL</name>
<comment type="caution">
    <text evidence="2">The sequence shown here is derived from an EMBL/GenBank/DDBJ whole genome shotgun (WGS) entry which is preliminary data.</text>
</comment>
<organism evidence="2 3">
    <name type="scientific">Paenibacillus terricola</name>
    <dbReference type="NCBI Taxonomy" id="2763503"/>
    <lineage>
        <taxon>Bacteria</taxon>
        <taxon>Bacillati</taxon>
        <taxon>Bacillota</taxon>
        <taxon>Bacilli</taxon>
        <taxon>Bacillales</taxon>
        <taxon>Paenibacillaceae</taxon>
        <taxon>Paenibacillus</taxon>
    </lineage>
</organism>
<reference evidence="2 3" key="1">
    <citation type="submission" date="2020-09" db="EMBL/GenBank/DDBJ databases">
        <title>Paenibacillus sp. strain PR3 16S rRNA gene Genome sequencing and assembly.</title>
        <authorList>
            <person name="Kim J."/>
        </authorList>
    </citation>
    <scope>NUCLEOTIDE SEQUENCE [LARGE SCALE GENOMIC DNA]</scope>
    <source>
        <strain evidence="2 3">PR3</strain>
    </source>
</reference>
<gene>
    <name evidence="2" type="ORF">H8B09_09910</name>
</gene>
<dbReference type="Proteomes" id="UP000609346">
    <property type="component" value="Unassembled WGS sequence"/>
</dbReference>
<feature type="coiled-coil region" evidence="1">
    <location>
        <begin position="45"/>
        <end position="72"/>
    </location>
</feature>
<accession>A0ABR8MXZ8</accession>
<proteinExistence type="predicted"/>
<protein>
    <submittedName>
        <fullName evidence="2">Uncharacterized protein</fullName>
    </submittedName>
</protein>
<dbReference type="RefSeq" id="WP_191203341.1">
    <property type="nucleotide sequence ID" value="NZ_JACXZA010000002.1"/>
</dbReference>
<sequence>MITPKQQEPTRMPAFRISDSETMQNKLMYQIRMGNVNEGAMNRIQEQCKEELQQLRSELDVMLQELREIADRLNGRTIQESIAA</sequence>
<evidence type="ECO:0000256" key="1">
    <source>
        <dbReference type="SAM" id="Coils"/>
    </source>
</evidence>
<keyword evidence="1" id="KW-0175">Coiled coil</keyword>
<dbReference type="EMBL" id="JACXZA010000002">
    <property type="protein sequence ID" value="MBD3919069.1"/>
    <property type="molecule type" value="Genomic_DNA"/>
</dbReference>
<keyword evidence="3" id="KW-1185">Reference proteome</keyword>
<evidence type="ECO:0000313" key="3">
    <source>
        <dbReference type="Proteomes" id="UP000609346"/>
    </source>
</evidence>
<evidence type="ECO:0000313" key="2">
    <source>
        <dbReference type="EMBL" id="MBD3919069.1"/>
    </source>
</evidence>